<dbReference type="eggNOG" id="COG4680">
    <property type="taxonomic scope" value="Bacteria"/>
</dbReference>
<protein>
    <recommendedName>
        <fullName evidence="3">Type II toxin-antitoxin system HigB family toxin</fullName>
    </recommendedName>
</protein>
<dbReference type="GO" id="GO:0110001">
    <property type="term" value="C:toxin-antitoxin complex"/>
    <property type="evidence" value="ECO:0007669"/>
    <property type="project" value="InterPro"/>
</dbReference>
<dbReference type="AlphaFoldDB" id="C4XM12"/>
<dbReference type="Pfam" id="PF09907">
    <property type="entry name" value="HigB_toxin"/>
    <property type="match status" value="1"/>
</dbReference>
<sequence length="98" mass="11197">MRVVSKRTLATFWTTHPQAAGPLAAWHDAISSREWKNLAELRQLSRTVDYVGGDRFVFNIAGNKFRLIVKIDFRSQLAFVRFIGTHKEYDGIDNVSSV</sequence>
<dbReference type="OrthoDB" id="9799912at2"/>
<evidence type="ECO:0000313" key="1">
    <source>
        <dbReference type="EMBL" id="BAH77140.1"/>
    </source>
</evidence>
<dbReference type="KEGG" id="dma:DMR_36490"/>
<dbReference type="RefSeq" id="WP_015862282.1">
    <property type="nucleotide sequence ID" value="NC_012796.1"/>
</dbReference>
<dbReference type="GO" id="GO:0004519">
    <property type="term" value="F:endonuclease activity"/>
    <property type="evidence" value="ECO:0007669"/>
    <property type="project" value="InterPro"/>
</dbReference>
<name>C4XM12_SOLM1</name>
<dbReference type="EMBL" id="AP010904">
    <property type="protein sequence ID" value="BAH77140.1"/>
    <property type="molecule type" value="Genomic_DNA"/>
</dbReference>
<dbReference type="Proteomes" id="UP000009071">
    <property type="component" value="Chromosome"/>
</dbReference>
<accession>C4XM12</accession>
<reference evidence="1 2" key="1">
    <citation type="journal article" date="2009" name="Genome Res.">
        <title>Whole genome sequence of Desulfovibrio magneticus strain RS-1 revealed common gene clusters in magnetotactic bacteria.</title>
        <authorList>
            <person name="Nakazawa H."/>
            <person name="Arakaki A."/>
            <person name="Narita-Yamada S."/>
            <person name="Yashiro I."/>
            <person name="Jinno K."/>
            <person name="Aoki N."/>
            <person name="Tsuruyama A."/>
            <person name="Okamura Y."/>
            <person name="Tanikawa S."/>
            <person name="Fujita N."/>
            <person name="Takeyama H."/>
            <person name="Matsunaga T."/>
        </authorList>
    </citation>
    <scope>NUCLEOTIDE SEQUENCE [LARGE SCALE GENOMIC DNA]</scope>
    <source>
        <strain evidence="2">ATCC 700980 / DSM 13731 / RS-1</strain>
    </source>
</reference>
<evidence type="ECO:0000313" key="2">
    <source>
        <dbReference type="Proteomes" id="UP000009071"/>
    </source>
</evidence>
<gene>
    <name evidence="1" type="ordered locus">DMR_36490</name>
</gene>
<proteinExistence type="predicted"/>
<organism evidence="1 2">
    <name type="scientific">Solidesulfovibrio magneticus (strain ATCC 700980 / DSM 13731 / RS-1)</name>
    <name type="common">Desulfovibrio magneticus</name>
    <dbReference type="NCBI Taxonomy" id="573370"/>
    <lineage>
        <taxon>Bacteria</taxon>
        <taxon>Pseudomonadati</taxon>
        <taxon>Thermodesulfobacteriota</taxon>
        <taxon>Desulfovibrionia</taxon>
        <taxon>Desulfovibrionales</taxon>
        <taxon>Desulfovibrionaceae</taxon>
        <taxon>Solidesulfovibrio</taxon>
    </lineage>
</organism>
<keyword evidence="2" id="KW-1185">Reference proteome</keyword>
<dbReference type="HOGENOM" id="CLU_153067_3_0_7"/>
<dbReference type="STRING" id="573370.DMR_36490"/>
<dbReference type="InterPro" id="IPR018669">
    <property type="entry name" value="Toxin_HigB"/>
</dbReference>
<dbReference type="GO" id="GO:0003723">
    <property type="term" value="F:RNA binding"/>
    <property type="evidence" value="ECO:0007669"/>
    <property type="project" value="InterPro"/>
</dbReference>
<evidence type="ECO:0008006" key="3">
    <source>
        <dbReference type="Google" id="ProtNLM"/>
    </source>
</evidence>